<accession>A0AAD3P018</accession>
<dbReference type="EMBL" id="BSFH01000032">
    <property type="protein sequence ID" value="GLK65034.1"/>
    <property type="molecule type" value="Genomic_DNA"/>
</dbReference>
<proteinExistence type="predicted"/>
<protein>
    <submittedName>
        <fullName evidence="1">Uncharacterized protein</fullName>
    </submittedName>
</protein>
<name>A0AAD3P018_9RHOB</name>
<dbReference type="AlphaFoldDB" id="A0AAD3P018"/>
<keyword evidence="2" id="KW-1185">Reference proteome</keyword>
<evidence type="ECO:0000313" key="1">
    <source>
        <dbReference type="EMBL" id="GLK65034.1"/>
    </source>
</evidence>
<dbReference type="Proteomes" id="UP001143349">
    <property type="component" value="Unassembled WGS sequence"/>
</dbReference>
<gene>
    <name evidence="1" type="ORF">GCM10017635_25050</name>
</gene>
<sequence>MIVTVPVPPIIDRKTFEAVQKLLKARNPKVIPVRVISGPTMLTGLIHCPNAARP</sequence>
<comment type="caution">
    <text evidence="1">The sequence shown here is derived from an EMBL/GenBank/DDBJ whole genome shotgun (WGS) entry which is preliminary data.</text>
</comment>
<evidence type="ECO:0000313" key="2">
    <source>
        <dbReference type="Proteomes" id="UP001143349"/>
    </source>
</evidence>
<reference evidence="1" key="1">
    <citation type="journal article" date="2014" name="Int. J. Syst. Evol. Microbiol.">
        <title>Complete genome sequence of Corynebacterium casei LMG S-19264T (=DSM 44701T), isolated from a smear-ripened cheese.</title>
        <authorList>
            <consortium name="US DOE Joint Genome Institute (JGI-PGF)"/>
            <person name="Walter F."/>
            <person name="Albersmeier A."/>
            <person name="Kalinowski J."/>
            <person name="Ruckert C."/>
        </authorList>
    </citation>
    <scope>NUCLEOTIDE SEQUENCE</scope>
    <source>
        <strain evidence="1">VKM B-2222</strain>
    </source>
</reference>
<organism evidence="1 2">
    <name type="scientific">Paracoccus kondratievae</name>
    <dbReference type="NCBI Taxonomy" id="135740"/>
    <lineage>
        <taxon>Bacteria</taxon>
        <taxon>Pseudomonadati</taxon>
        <taxon>Pseudomonadota</taxon>
        <taxon>Alphaproteobacteria</taxon>
        <taxon>Rhodobacterales</taxon>
        <taxon>Paracoccaceae</taxon>
        <taxon>Paracoccus</taxon>
    </lineage>
</organism>
<reference evidence="1" key="2">
    <citation type="submission" date="2023-01" db="EMBL/GenBank/DDBJ databases">
        <authorList>
            <person name="Sun Q."/>
            <person name="Evtushenko L."/>
        </authorList>
    </citation>
    <scope>NUCLEOTIDE SEQUENCE</scope>
    <source>
        <strain evidence="1">VKM B-2222</strain>
    </source>
</reference>